<evidence type="ECO:0000259" key="1">
    <source>
        <dbReference type="Pfam" id="PF00535"/>
    </source>
</evidence>
<dbReference type="AlphaFoldDB" id="C7N5S5"/>
<dbReference type="InterPro" id="IPR029044">
    <property type="entry name" value="Nucleotide-diphossugar_trans"/>
</dbReference>
<dbReference type="InterPro" id="IPR001173">
    <property type="entry name" value="Glyco_trans_2-like"/>
</dbReference>
<feature type="domain" description="Glycosyltransferase 2-like" evidence="1">
    <location>
        <begin position="17"/>
        <end position="139"/>
    </location>
</feature>
<name>C7N5S5_SLAHD</name>
<dbReference type="Gene3D" id="3.90.550.10">
    <property type="entry name" value="Spore Coat Polysaccharide Biosynthesis Protein SpsA, Chain A"/>
    <property type="match status" value="1"/>
</dbReference>
<dbReference type="RefSeq" id="WP_012798363.1">
    <property type="nucleotide sequence ID" value="NC_013165.1"/>
</dbReference>
<dbReference type="InterPro" id="IPR050834">
    <property type="entry name" value="Glycosyltransf_2"/>
</dbReference>
<dbReference type="Pfam" id="PF00535">
    <property type="entry name" value="Glycos_transf_2"/>
    <property type="match status" value="1"/>
</dbReference>
<organism evidence="2 3">
    <name type="scientific">Slackia heliotrinireducens (strain ATCC 29202 / DSM 20476 / NCTC 11029 / RHS 1)</name>
    <name type="common">Peptococcus heliotrinreducens</name>
    <dbReference type="NCBI Taxonomy" id="471855"/>
    <lineage>
        <taxon>Bacteria</taxon>
        <taxon>Bacillati</taxon>
        <taxon>Actinomycetota</taxon>
        <taxon>Coriobacteriia</taxon>
        <taxon>Eggerthellales</taxon>
        <taxon>Eggerthellaceae</taxon>
        <taxon>Slackia</taxon>
    </lineage>
</organism>
<gene>
    <name evidence="2" type="ordered locus">Shel_12320</name>
</gene>
<proteinExistence type="predicted"/>
<evidence type="ECO:0000313" key="3">
    <source>
        <dbReference type="Proteomes" id="UP000002026"/>
    </source>
</evidence>
<dbReference type="eggNOG" id="COG0463">
    <property type="taxonomic scope" value="Bacteria"/>
</dbReference>
<sequence length="343" mass="38148">MVKSALHFETAPKPTISVVIPFYNLEAEAPRCLDSVLSQTYEDYEIICVDDGSVDGTPAVLDAYASDHARIRVIHKENGGLSDARNCGVAACRGTYVSFIDGDDVVSPCYLSSMAQAMEDAPDRLIIGTCLDVNEDCVAAALEKMPGSTAAKDLSHEDACKAILAKRLPTCAPAKLFNLRYYKEHPFPLGVRYEEVRTIGKLMACAKEVRVIESPIYGYVIREGSIVHAQNATIEQGTEYVEAIQTALDDFRRLGYNFENDLAFFDSLMHVRVHDFTKRMANESEARTIDEMARASVKASYRKAVRCERASRAQKARLALFRYAPILYDVAMPVYNRLFKGVL</sequence>
<evidence type="ECO:0000313" key="2">
    <source>
        <dbReference type="EMBL" id="ACV22260.1"/>
    </source>
</evidence>
<dbReference type="PANTHER" id="PTHR43685">
    <property type="entry name" value="GLYCOSYLTRANSFERASE"/>
    <property type="match status" value="1"/>
</dbReference>
<protein>
    <submittedName>
        <fullName evidence="2">Glycosyl transferase</fullName>
    </submittedName>
</protein>
<dbReference type="Proteomes" id="UP000002026">
    <property type="component" value="Chromosome"/>
</dbReference>
<dbReference type="EMBL" id="CP001684">
    <property type="protein sequence ID" value="ACV22260.1"/>
    <property type="molecule type" value="Genomic_DNA"/>
</dbReference>
<dbReference type="CAZy" id="GT2">
    <property type="family name" value="Glycosyltransferase Family 2"/>
</dbReference>
<reference evidence="2 3" key="1">
    <citation type="journal article" date="2009" name="Stand. Genomic Sci.">
        <title>Complete genome sequence of Slackia heliotrinireducens type strain (RHS 1).</title>
        <authorList>
            <person name="Pukall R."/>
            <person name="Lapidus A."/>
            <person name="Nolan M."/>
            <person name="Copeland A."/>
            <person name="Glavina Del Rio T."/>
            <person name="Lucas S."/>
            <person name="Chen F."/>
            <person name="Tice H."/>
            <person name="Cheng J.F."/>
            <person name="Chertkov O."/>
            <person name="Bruce D."/>
            <person name="Goodwin L."/>
            <person name="Kuske C."/>
            <person name="Brettin T."/>
            <person name="Detter J.C."/>
            <person name="Han C."/>
            <person name="Pitluck S."/>
            <person name="Pati A."/>
            <person name="Mavrommatis K."/>
            <person name="Ivanova N."/>
            <person name="Ovchinnikova G."/>
            <person name="Chen A."/>
            <person name="Palaniappan K."/>
            <person name="Schneider S."/>
            <person name="Rohde M."/>
            <person name="Chain P."/>
            <person name="D'haeseleer P."/>
            <person name="Goker M."/>
            <person name="Bristow J."/>
            <person name="Eisen J.A."/>
            <person name="Markowitz V."/>
            <person name="Kyrpides N.C."/>
            <person name="Klenk H.P."/>
            <person name="Hugenholtz P."/>
        </authorList>
    </citation>
    <scope>NUCLEOTIDE SEQUENCE [LARGE SCALE GENOMIC DNA]</scope>
    <source>
        <strain evidence="3">ATCC 29202 / DSM 20476 / NCTC 11029 / RHS 1</strain>
    </source>
</reference>
<keyword evidence="2" id="KW-0808">Transferase</keyword>
<dbReference type="PANTHER" id="PTHR43685:SF2">
    <property type="entry name" value="GLYCOSYLTRANSFERASE 2-LIKE DOMAIN-CONTAINING PROTEIN"/>
    <property type="match status" value="1"/>
</dbReference>
<dbReference type="HOGENOM" id="CLU_025996_25_1_11"/>
<dbReference type="SUPFAM" id="SSF53448">
    <property type="entry name" value="Nucleotide-diphospho-sugar transferases"/>
    <property type="match status" value="1"/>
</dbReference>
<dbReference type="KEGG" id="shi:Shel_12320"/>
<dbReference type="STRING" id="471855.Shel_12320"/>
<dbReference type="CDD" id="cd00761">
    <property type="entry name" value="Glyco_tranf_GTA_type"/>
    <property type="match status" value="1"/>
</dbReference>
<keyword evidence="3" id="KW-1185">Reference proteome</keyword>
<dbReference type="GO" id="GO:0016740">
    <property type="term" value="F:transferase activity"/>
    <property type="evidence" value="ECO:0007669"/>
    <property type="project" value="UniProtKB-KW"/>
</dbReference>
<accession>C7N5S5</accession>